<dbReference type="Proteomes" id="UP001519921">
    <property type="component" value="Unassembled WGS sequence"/>
</dbReference>
<gene>
    <name evidence="1" type="ORF">KYD98_16295</name>
</gene>
<accession>A0ABS7ASQ5</accession>
<dbReference type="RefSeq" id="WP_219781109.1">
    <property type="nucleotide sequence ID" value="NZ_JAHXPT010000017.1"/>
</dbReference>
<dbReference type="EMBL" id="JAHXPT010000017">
    <property type="protein sequence ID" value="MBW6411642.1"/>
    <property type="molecule type" value="Genomic_DNA"/>
</dbReference>
<name>A0ABS7ASQ5_9CLOT</name>
<sequence>MNNKVSLKKINNANYSTVTTLGCHCGCPSKASQAYYYNYMGQYLNIL</sequence>
<organism evidence="1 2">
    <name type="scientific">Clostridium weizhouense</name>
    <dbReference type="NCBI Taxonomy" id="2859781"/>
    <lineage>
        <taxon>Bacteria</taxon>
        <taxon>Bacillati</taxon>
        <taxon>Bacillota</taxon>
        <taxon>Clostridia</taxon>
        <taxon>Eubacteriales</taxon>
        <taxon>Clostridiaceae</taxon>
        <taxon>Clostridium</taxon>
    </lineage>
</organism>
<dbReference type="PROSITE" id="PS51257">
    <property type="entry name" value="PROKAR_LIPOPROTEIN"/>
    <property type="match status" value="1"/>
</dbReference>
<keyword evidence="2" id="KW-1185">Reference proteome</keyword>
<reference evidence="1 2" key="1">
    <citation type="submission" date="2021-07" db="EMBL/GenBank/DDBJ databases">
        <title>Clostridium weizhouense sp. nov., an anaerobic bacterium isolated from activated sludge of Petroleum wastewater.</title>
        <authorList>
            <person name="Li Q."/>
        </authorList>
    </citation>
    <scope>NUCLEOTIDE SEQUENCE [LARGE SCALE GENOMIC DNA]</scope>
    <source>
        <strain evidence="1 2">YB-6</strain>
    </source>
</reference>
<comment type="caution">
    <text evidence="1">The sequence shown here is derived from an EMBL/GenBank/DDBJ whole genome shotgun (WGS) entry which is preliminary data.</text>
</comment>
<dbReference type="NCBIfam" id="NF038169">
    <property type="entry name" value="lachnocin"/>
    <property type="match status" value="1"/>
</dbReference>
<evidence type="ECO:0000313" key="1">
    <source>
        <dbReference type="EMBL" id="MBW6411642.1"/>
    </source>
</evidence>
<protein>
    <submittedName>
        <fullName evidence="1">Lachnocin family radical SAM-modified peptide</fullName>
    </submittedName>
</protein>
<proteinExistence type="predicted"/>
<evidence type="ECO:0000313" key="2">
    <source>
        <dbReference type="Proteomes" id="UP001519921"/>
    </source>
</evidence>